<keyword evidence="9" id="KW-1185">Reference proteome</keyword>
<evidence type="ECO:0000259" key="7">
    <source>
        <dbReference type="PROSITE" id="PS51462"/>
    </source>
</evidence>
<keyword evidence="4" id="KW-0378">Hydrolase</keyword>
<dbReference type="CDD" id="cd18870">
    <property type="entry name" value="NUDIX_AcylCoAdiphos_Nudt19"/>
    <property type="match status" value="1"/>
</dbReference>
<dbReference type="InterPro" id="IPR015797">
    <property type="entry name" value="NUDIX_hydrolase-like_dom_sf"/>
</dbReference>
<keyword evidence="6" id="KW-0464">Manganese</keyword>
<organism evidence="8 9">
    <name type="scientific">Hirschia litorea</name>
    <dbReference type="NCBI Taxonomy" id="1199156"/>
    <lineage>
        <taxon>Bacteria</taxon>
        <taxon>Pseudomonadati</taxon>
        <taxon>Pseudomonadota</taxon>
        <taxon>Alphaproteobacteria</taxon>
        <taxon>Hyphomonadales</taxon>
        <taxon>Hyphomonadaceae</taxon>
        <taxon>Hirschia</taxon>
    </lineage>
</organism>
<evidence type="ECO:0000256" key="3">
    <source>
        <dbReference type="ARBA" id="ARBA00022723"/>
    </source>
</evidence>
<proteinExistence type="predicted"/>
<evidence type="ECO:0000256" key="5">
    <source>
        <dbReference type="ARBA" id="ARBA00022842"/>
    </source>
</evidence>
<keyword evidence="3" id="KW-0479">Metal-binding</keyword>
<dbReference type="PROSITE" id="PS51462">
    <property type="entry name" value="NUDIX"/>
    <property type="match status" value="1"/>
</dbReference>
<evidence type="ECO:0000256" key="2">
    <source>
        <dbReference type="ARBA" id="ARBA00001946"/>
    </source>
</evidence>
<evidence type="ECO:0000256" key="1">
    <source>
        <dbReference type="ARBA" id="ARBA00001936"/>
    </source>
</evidence>
<comment type="cofactor">
    <cofactor evidence="1">
        <name>Mn(2+)</name>
        <dbReference type="ChEBI" id="CHEBI:29035"/>
    </cofactor>
</comment>
<dbReference type="Gene3D" id="3.90.79.10">
    <property type="entry name" value="Nucleoside Triphosphate Pyrophosphohydrolase"/>
    <property type="match status" value="1"/>
</dbReference>
<dbReference type="InterPro" id="IPR000086">
    <property type="entry name" value="NUDIX_hydrolase_dom"/>
</dbReference>
<evidence type="ECO:0000313" key="8">
    <source>
        <dbReference type="EMBL" id="MFC7290135.1"/>
    </source>
</evidence>
<dbReference type="InterPro" id="IPR039121">
    <property type="entry name" value="NUDT19"/>
</dbReference>
<dbReference type="RefSeq" id="WP_382164768.1">
    <property type="nucleotide sequence ID" value="NZ_JBHTBR010000002.1"/>
</dbReference>
<comment type="cofactor">
    <cofactor evidence="2">
        <name>Mg(2+)</name>
        <dbReference type="ChEBI" id="CHEBI:18420"/>
    </cofactor>
</comment>
<comment type="caution">
    <text evidence="8">The sequence shown here is derived from an EMBL/GenBank/DDBJ whole genome shotgun (WGS) entry which is preliminary data.</text>
</comment>
<dbReference type="PANTHER" id="PTHR12318">
    <property type="entry name" value="TESTOSTERONE-REGULATED PROTEIN RP2"/>
    <property type="match status" value="1"/>
</dbReference>
<protein>
    <submittedName>
        <fullName evidence="8">NUDIX domain-containing protein</fullName>
    </submittedName>
</protein>
<dbReference type="EMBL" id="JBHTBR010000002">
    <property type="protein sequence ID" value="MFC7290135.1"/>
    <property type="molecule type" value="Genomic_DNA"/>
</dbReference>
<accession>A0ABW2IH14</accession>
<evidence type="ECO:0000313" key="9">
    <source>
        <dbReference type="Proteomes" id="UP001596492"/>
    </source>
</evidence>
<gene>
    <name evidence="8" type="ORF">ACFQS8_00775</name>
</gene>
<dbReference type="Proteomes" id="UP001596492">
    <property type="component" value="Unassembled WGS sequence"/>
</dbReference>
<dbReference type="PANTHER" id="PTHR12318:SF0">
    <property type="entry name" value="ACYL-COENZYME A DIPHOSPHATASE NUDT19"/>
    <property type="match status" value="1"/>
</dbReference>
<evidence type="ECO:0000256" key="4">
    <source>
        <dbReference type="ARBA" id="ARBA00022801"/>
    </source>
</evidence>
<sequence length="251" mass="28415">MSENTFKPGQFDDAPPDISLADNPVDAKDAATMILVRNDGPTPRILMGQRASGHTFMPDKYVFPGGRMDPTDLDITAIGDMNPTCRSLLQIQSNTSPEGLVLSAIRETFEETGLVIGKPVSEDIEITPNLDESWRTYLSFGVRPYLNNIQFIGRAITPPYRPKRFDARFFLAKSEDVLAELKRPVDSHELLDLRWFTFEEIADLDLPGITRFTISEAQKRIEEPDADHAPFMTYWKDNESFLERLTLDAFP</sequence>
<dbReference type="SUPFAM" id="SSF55811">
    <property type="entry name" value="Nudix"/>
    <property type="match status" value="1"/>
</dbReference>
<feature type="domain" description="Nudix hydrolase" evidence="7">
    <location>
        <begin position="27"/>
        <end position="218"/>
    </location>
</feature>
<reference evidence="9" key="1">
    <citation type="journal article" date="2019" name="Int. J. Syst. Evol. Microbiol.">
        <title>The Global Catalogue of Microorganisms (GCM) 10K type strain sequencing project: providing services to taxonomists for standard genome sequencing and annotation.</title>
        <authorList>
            <consortium name="The Broad Institute Genomics Platform"/>
            <consortium name="The Broad Institute Genome Sequencing Center for Infectious Disease"/>
            <person name="Wu L."/>
            <person name="Ma J."/>
        </authorList>
    </citation>
    <scope>NUCLEOTIDE SEQUENCE [LARGE SCALE GENOMIC DNA]</scope>
    <source>
        <strain evidence="9">CCUG 51308</strain>
    </source>
</reference>
<evidence type="ECO:0000256" key="6">
    <source>
        <dbReference type="ARBA" id="ARBA00023211"/>
    </source>
</evidence>
<keyword evidence="5" id="KW-0460">Magnesium</keyword>
<name>A0ABW2IH14_9PROT</name>